<protein>
    <submittedName>
        <fullName evidence="4">Class I mannose-6-phosphate isomerase</fullName>
    </submittedName>
</protein>
<dbReference type="CDD" id="cd07010">
    <property type="entry name" value="cupin_PMI_type_I_N_bac"/>
    <property type="match status" value="1"/>
</dbReference>
<keyword evidence="1" id="KW-0479">Metal-binding</keyword>
<keyword evidence="2" id="KW-0862">Zinc</keyword>
<name>A0ABQ0E008_9PORP</name>
<evidence type="ECO:0000313" key="4">
    <source>
        <dbReference type="EMBL" id="GAB1251026.1"/>
    </source>
</evidence>
<evidence type="ECO:0000259" key="3">
    <source>
        <dbReference type="Pfam" id="PF20511"/>
    </source>
</evidence>
<dbReference type="Proteomes" id="UP001628220">
    <property type="component" value="Unassembled WGS sequence"/>
</dbReference>
<reference evidence="4 5" key="1">
    <citation type="journal article" date="2025" name="Int. J. Syst. Evol. Microbiol.">
        <title>Desulfovibrio falkowii sp. nov., Porphyromonas miyakawae sp. nov., Mediterraneibacter flintii sp. nov. and Owariibacterium komagatae gen. nov., sp. nov., isolated from human faeces.</title>
        <authorList>
            <person name="Hamaguchi T."/>
            <person name="Ohara M."/>
            <person name="Hisatomi A."/>
            <person name="Sekiguchi K."/>
            <person name="Takeda J.I."/>
            <person name="Ueyama J."/>
            <person name="Ito M."/>
            <person name="Nishiwaki H."/>
            <person name="Ogi T."/>
            <person name="Hirayama M."/>
            <person name="Ohkuma M."/>
            <person name="Sakamoto M."/>
            <person name="Ohno K."/>
        </authorList>
    </citation>
    <scope>NUCLEOTIDE SEQUENCE [LARGE SCALE GENOMIC DNA]</scope>
    <source>
        <strain evidence="4 5">13CB11C</strain>
    </source>
</reference>
<evidence type="ECO:0000256" key="2">
    <source>
        <dbReference type="ARBA" id="ARBA00022833"/>
    </source>
</evidence>
<proteinExistence type="predicted"/>
<evidence type="ECO:0000313" key="5">
    <source>
        <dbReference type="Proteomes" id="UP001628220"/>
    </source>
</evidence>
<dbReference type="InterPro" id="IPR014710">
    <property type="entry name" value="RmlC-like_jellyroll"/>
</dbReference>
<comment type="caution">
    <text evidence="4">The sequence shown here is derived from an EMBL/GenBank/DDBJ whole genome shotgun (WGS) entry which is preliminary data.</text>
</comment>
<dbReference type="InterPro" id="IPR046457">
    <property type="entry name" value="PMI_typeI_cat"/>
</dbReference>
<dbReference type="GO" id="GO:0016853">
    <property type="term" value="F:isomerase activity"/>
    <property type="evidence" value="ECO:0007669"/>
    <property type="project" value="UniProtKB-KW"/>
</dbReference>
<dbReference type="InterPro" id="IPR011051">
    <property type="entry name" value="RmlC_Cupin_sf"/>
</dbReference>
<dbReference type="SUPFAM" id="SSF51182">
    <property type="entry name" value="RmlC-like cupins"/>
    <property type="match status" value="1"/>
</dbReference>
<feature type="domain" description="Phosphomannose isomerase type I catalytic" evidence="3">
    <location>
        <begin position="61"/>
        <end position="108"/>
    </location>
</feature>
<dbReference type="RefSeq" id="WP_411914842.1">
    <property type="nucleotide sequence ID" value="NZ_BAAFSF010000001.1"/>
</dbReference>
<dbReference type="InterPro" id="IPR014628">
    <property type="entry name" value="Man6P_isomerase_Firm_short"/>
</dbReference>
<gene>
    <name evidence="4" type="ORF">Tsumi_01300</name>
</gene>
<dbReference type="Gene3D" id="2.60.120.10">
    <property type="entry name" value="Jelly Rolls"/>
    <property type="match status" value="2"/>
</dbReference>
<keyword evidence="4" id="KW-0413">Isomerase</keyword>
<sequence length="332" mass="36593">MILPILEFKPIYRNTIWGGTRISDLKGGALKVNGIGESLELSPLEDACSVVITESLKGYSLNKLMMHYAKEILGETLFAKYGKHFPLLIKLIDATDNLSIQVHPSDEEVGKGSNKPRGKNEAWYIIDTEENADIILGLAQDTPPHELVDYAISGRLPDFSHHVTPHKGDIFNVPAGTIHAVGKGTLLLEVQQPSETTYRLWDYDRVDKEGRSRALHLNEALEVANLSQSTLRAVPYRSLPNSITLMLSTPHFVMENIWIKSEIGNYAPPFKESCAILTAVDGECIIEDAHKQVLTLTKGTSVLVPSTNMPLSFKAMKEANLVSTSLPAPTQP</sequence>
<dbReference type="PANTHER" id="PTHR42742:SF3">
    <property type="entry name" value="FRUCTOKINASE"/>
    <property type="match status" value="1"/>
</dbReference>
<dbReference type="PIRSF" id="PIRSF036894">
    <property type="entry name" value="PMI_Firm_short"/>
    <property type="match status" value="1"/>
</dbReference>
<accession>A0ABQ0E008</accession>
<dbReference type="Pfam" id="PF20511">
    <property type="entry name" value="PMI_typeI_cat"/>
    <property type="match status" value="1"/>
</dbReference>
<organism evidence="4 5">
    <name type="scientific">Porphyromonas miyakawae</name>
    <dbReference type="NCBI Taxonomy" id="3137470"/>
    <lineage>
        <taxon>Bacteria</taxon>
        <taxon>Pseudomonadati</taxon>
        <taxon>Bacteroidota</taxon>
        <taxon>Bacteroidia</taxon>
        <taxon>Bacteroidales</taxon>
        <taxon>Porphyromonadaceae</taxon>
        <taxon>Porphyromonas</taxon>
    </lineage>
</organism>
<dbReference type="EMBL" id="BAAFSF010000001">
    <property type="protein sequence ID" value="GAB1251026.1"/>
    <property type="molecule type" value="Genomic_DNA"/>
</dbReference>
<dbReference type="PANTHER" id="PTHR42742">
    <property type="entry name" value="TRANSCRIPTIONAL REPRESSOR MPRA"/>
    <property type="match status" value="1"/>
</dbReference>
<evidence type="ECO:0000256" key="1">
    <source>
        <dbReference type="ARBA" id="ARBA00022723"/>
    </source>
</evidence>
<keyword evidence="5" id="KW-1185">Reference proteome</keyword>
<dbReference type="InterPro" id="IPR051804">
    <property type="entry name" value="Carb_Metab_Reg_Kinase/Isom"/>
</dbReference>